<sequence length="734" mass="81998">MRGPSTVCIGSRKLDLPGMSPSAVANAGTAADLHGLDGCDNKKFGAVDGPSSCVQNRSDDCRCLSGYLYDPTIRTHDFSTAACYVPANFSFRFMNNDPYGGDSCNIYSSKAESPIYFNVENVFYAMSVFYNEFPEMLRTDNEGYMLGTDTVYAFDSCVYNQTRSQYAPTYCSVLLPRDGWNGCTDAVGHRGEYMRTKYVLHAPGQSNIETPGVDASYMQRCSVQTGSTCQSGSAPADAYYTVPKIFSALLLWRTGAQYNQLFMGTIWTKDTPPWCLGCALLAGANVWNTTRTHVRNFHAELQYQSTQMVYGFDLVSPPRIIPGIYAVYDNLLLKGSLPLPQSTMLFTGDSTLIDETSVLDIAAEGLLDPIDNLQIHPRYAQHVVAHVFDAERAGIASVFVNGSRMHSSMLPATTSTAYTLFDSLQYMGMTTRKFTRSGVTLAYSSTSLSEGNPSVELQKHKDGADFTCEEQSEECPDTAKYLSICAYSKPRSVALHDNRSIVGNVIGPIFDSHHFLTQQKFRPLESKVVANRGYIARVYWCWGPEEVRLLYQVKDPQALMSAASDRTIFPSSFEYDVSLDEIVHVSLLYPDFLDTGLPSDCTFSSGFDFINKNVFPFDFQTGFKEILKLWEGDMLQFNITSTHTLESVMGDWRCVTVKPKNEERESFVFEVKGDCALLYRPTIDGDRYYFAMGAVVKKKTNGAVQWDTRRCYEKQGQEVYDDSLDLPIFLPVRD</sequence>
<dbReference type="Proteomes" id="UP001190700">
    <property type="component" value="Unassembled WGS sequence"/>
</dbReference>
<gene>
    <name evidence="1" type="ORF">CYMTET_6571</name>
</gene>
<keyword evidence="2" id="KW-1185">Reference proteome</keyword>
<name>A0AAE0LHW8_9CHLO</name>
<dbReference type="EMBL" id="LGRX02001606">
    <property type="protein sequence ID" value="KAK3285843.1"/>
    <property type="molecule type" value="Genomic_DNA"/>
</dbReference>
<evidence type="ECO:0000313" key="1">
    <source>
        <dbReference type="EMBL" id="KAK3285843.1"/>
    </source>
</evidence>
<protein>
    <submittedName>
        <fullName evidence="1">Uncharacterized protein</fullName>
    </submittedName>
</protein>
<dbReference type="AlphaFoldDB" id="A0AAE0LHW8"/>
<accession>A0AAE0LHW8</accession>
<reference evidence="1 2" key="1">
    <citation type="journal article" date="2015" name="Genome Biol. Evol.">
        <title>Comparative Genomics of a Bacterivorous Green Alga Reveals Evolutionary Causalities and Consequences of Phago-Mixotrophic Mode of Nutrition.</title>
        <authorList>
            <person name="Burns J.A."/>
            <person name="Paasch A."/>
            <person name="Narechania A."/>
            <person name="Kim E."/>
        </authorList>
    </citation>
    <scope>NUCLEOTIDE SEQUENCE [LARGE SCALE GENOMIC DNA]</scope>
    <source>
        <strain evidence="1 2">PLY_AMNH</strain>
    </source>
</reference>
<proteinExistence type="predicted"/>
<organism evidence="1 2">
    <name type="scientific">Cymbomonas tetramitiformis</name>
    <dbReference type="NCBI Taxonomy" id="36881"/>
    <lineage>
        <taxon>Eukaryota</taxon>
        <taxon>Viridiplantae</taxon>
        <taxon>Chlorophyta</taxon>
        <taxon>Pyramimonadophyceae</taxon>
        <taxon>Pyramimonadales</taxon>
        <taxon>Pyramimonadaceae</taxon>
        <taxon>Cymbomonas</taxon>
    </lineage>
</organism>
<comment type="caution">
    <text evidence="1">The sequence shown here is derived from an EMBL/GenBank/DDBJ whole genome shotgun (WGS) entry which is preliminary data.</text>
</comment>
<evidence type="ECO:0000313" key="2">
    <source>
        <dbReference type="Proteomes" id="UP001190700"/>
    </source>
</evidence>